<feature type="transmembrane region" description="Helical" evidence="2">
    <location>
        <begin position="47"/>
        <end position="66"/>
    </location>
</feature>
<organism evidence="3 4">
    <name type="scientific">Chloroherpeton thalassium (strain ATCC 35110 / GB-78)</name>
    <dbReference type="NCBI Taxonomy" id="517418"/>
    <lineage>
        <taxon>Bacteria</taxon>
        <taxon>Pseudomonadati</taxon>
        <taxon>Chlorobiota</taxon>
        <taxon>Chlorobiia</taxon>
        <taxon>Chlorobiales</taxon>
        <taxon>Chloroherpetonaceae</taxon>
        <taxon>Chloroherpeton</taxon>
    </lineage>
</organism>
<feature type="transmembrane region" description="Helical" evidence="2">
    <location>
        <begin position="86"/>
        <end position="109"/>
    </location>
</feature>
<proteinExistence type="predicted"/>
<feature type="transmembrane region" description="Helical" evidence="2">
    <location>
        <begin position="140"/>
        <end position="160"/>
    </location>
</feature>
<protein>
    <submittedName>
        <fullName evidence="3">Membrane protein-like protein</fullName>
    </submittedName>
</protein>
<dbReference type="PANTHER" id="PTHR42709">
    <property type="entry name" value="ALKALINE PHOSPHATASE LIKE PROTEIN"/>
    <property type="match status" value="1"/>
</dbReference>
<dbReference type="PANTHER" id="PTHR42709:SF11">
    <property type="entry name" value="DEDA FAMILY PROTEIN"/>
    <property type="match status" value="1"/>
</dbReference>
<name>B3QU09_CHLT3</name>
<dbReference type="GO" id="GO:0005886">
    <property type="term" value="C:plasma membrane"/>
    <property type="evidence" value="ECO:0007669"/>
    <property type="project" value="TreeGrafter"/>
</dbReference>
<dbReference type="OrthoDB" id="9810270at2"/>
<dbReference type="EMBL" id="CP001100">
    <property type="protein sequence ID" value="ACF12807.1"/>
    <property type="molecule type" value="Genomic_DNA"/>
</dbReference>
<evidence type="ECO:0000256" key="2">
    <source>
        <dbReference type="SAM" id="Phobius"/>
    </source>
</evidence>
<keyword evidence="4" id="KW-1185">Reference proteome</keyword>
<feature type="transmembrane region" description="Helical" evidence="2">
    <location>
        <begin position="203"/>
        <end position="224"/>
    </location>
</feature>
<dbReference type="eggNOG" id="COG1238">
    <property type="taxonomic scope" value="Bacteria"/>
</dbReference>
<keyword evidence="2" id="KW-0812">Transmembrane</keyword>
<keyword evidence="2" id="KW-0472">Membrane</keyword>
<keyword evidence="2" id="KW-1133">Transmembrane helix</keyword>
<accession>B3QU09</accession>
<dbReference type="Proteomes" id="UP000001208">
    <property type="component" value="Chromosome"/>
</dbReference>
<dbReference type="STRING" id="517418.Ctha_0336"/>
<evidence type="ECO:0000256" key="1">
    <source>
        <dbReference type="SAM" id="MobiDB-lite"/>
    </source>
</evidence>
<dbReference type="AlphaFoldDB" id="B3QU09"/>
<dbReference type="HOGENOM" id="CLU_098634_1_0_10"/>
<evidence type="ECO:0000313" key="3">
    <source>
        <dbReference type="EMBL" id="ACF12807.1"/>
    </source>
</evidence>
<dbReference type="KEGG" id="cts:Ctha_0336"/>
<sequence>MRNSDSLFSEPHIHNKAPNIEQPNQPAQPKKLKEKIRSLAVRTSESPFGCGLLFLIGLIEATLIPMPADEVLISLGALKPRRALSYSFALIAGAVVGSLIGYAIGYMAYHTVGTFLIEKLGWEQAASQILNDYRHSGLEILLTSGFIPLPYALFTVLAGANETLPVVPFVIAGAIGRTVRFLPVGVVLRLFGAKLAPYVEHHLDKIIMIFAGFMLTFFAIRVWLGSF</sequence>
<evidence type="ECO:0000313" key="4">
    <source>
        <dbReference type="Proteomes" id="UP000001208"/>
    </source>
</evidence>
<dbReference type="RefSeq" id="WP_012498891.1">
    <property type="nucleotide sequence ID" value="NC_011026.1"/>
</dbReference>
<feature type="region of interest" description="Disordered" evidence="1">
    <location>
        <begin position="1"/>
        <end position="28"/>
    </location>
</feature>
<dbReference type="InterPro" id="IPR051311">
    <property type="entry name" value="DedA_domain"/>
</dbReference>
<reference evidence="3 4" key="1">
    <citation type="submission" date="2008-06" db="EMBL/GenBank/DDBJ databases">
        <title>Complete sequence of Chloroherpeton thalassium ATCC 35110.</title>
        <authorList>
            <consortium name="US DOE Joint Genome Institute"/>
            <person name="Lucas S."/>
            <person name="Copeland A."/>
            <person name="Lapidus A."/>
            <person name="Glavina del Rio T."/>
            <person name="Dalin E."/>
            <person name="Tice H."/>
            <person name="Bruce D."/>
            <person name="Goodwin L."/>
            <person name="Pitluck S."/>
            <person name="Schmutz J."/>
            <person name="Larimer F."/>
            <person name="Land M."/>
            <person name="Hauser L."/>
            <person name="Kyrpides N."/>
            <person name="Mikhailova N."/>
            <person name="Liu Z."/>
            <person name="Li T."/>
            <person name="Zhao F."/>
            <person name="Overmann J."/>
            <person name="Bryant D.A."/>
            <person name="Richardson P."/>
        </authorList>
    </citation>
    <scope>NUCLEOTIDE SEQUENCE [LARGE SCALE GENOMIC DNA]</scope>
    <source>
        <strain evidence="4">ATCC 35110 / GB-78</strain>
    </source>
</reference>
<gene>
    <name evidence="3" type="ordered locus">Ctha_0336</name>
</gene>